<evidence type="ECO:0000256" key="1">
    <source>
        <dbReference type="ARBA" id="ARBA00022723"/>
    </source>
</evidence>
<keyword evidence="1" id="KW-0479">Metal-binding</keyword>
<dbReference type="InterPro" id="IPR017900">
    <property type="entry name" value="4Fe4S_Fe_S_CS"/>
</dbReference>
<organism evidence="5 6">
    <name type="scientific">[Clostridium] leptum</name>
    <dbReference type="NCBI Taxonomy" id="1535"/>
    <lineage>
        <taxon>Bacteria</taxon>
        <taxon>Bacillati</taxon>
        <taxon>Bacillota</taxon>
        <taxon>Clostridia</taxon>
        <taxon>Eubacteriales</taxon>
        <taxon>Oscillospiraceae</taxon>
        <taxon>Oscillospiraceae incertae sedis</taxon>
    </lineage>
</organism>
<feature type="domain" description="4Fe-4S ferredoxin-type" evidence="4">
    <location>
        <begin position="204"/>
        <end position="235"/>
    </location>
</feature>
<dbReference type="SUPFAM" id="SSF54862">
    <property type="entry name" value="4Fe-4S ferredoxins"/>
    <property type="match status" value="1"/>
</dbReference>
<reference evidence="5 6" key="1">
    <citation type="submission" date="2018-08" db="EMBL/GenBank/DDBJ databases">
        <title>A genome reference for cultivated species of the human gut microbiota.</title>
        <authorList>
            <person name="Zou Y."/>
            <person name="Xue W."/>
            <person name="Luo G."/>
        </authorList>
    </citation>
    <scope>NUCLEOTIDE SEQUENCE [LARGE SCALE GENOMIC DNA]</scope>
    <source>
        <strain evidence="5 6">AF28-26</strain>
    </source>
</reference>
<dbReference type="GO" id="GO:0051536">
    <property type="term" value="F:iron-sulfur cluster binding"/>
    <property type="evidence" value="ECO:0007669"/>
    <property type="project" value="UniProtKB-KW"/>
</dbReference>
<gene>
    <name evidence="5" type="ORF">DWY99_05405</name>
</gene>
<accession>A0A412AYB0</accession>
<dbReference type="Pfam" id="PF13484">
    <property type="entry name" value="Fer4_16"/>
    <property type="match status" value="1"/>
</dbReference>
<evidence type="ECO:0000256" key="2">
    <source>
        <dbReference type="ARBA" id="ARBA00023004"/>
    </source>
</evidence>
<proteinExistence type="predicted"/>
<evidence type="ECO:0000313" key="5">
    <source>
        <dbReference type="EMBL" id="RGQ41831.1"/>
    </source>
</evidence>
<keyword evidence="3" id="KW-0411">Iron-sulfur</keyword>
<name>A0A412AYB0_9FIRM</name>
<evidence type="ECO:0000259" key="4">
    <source>
        <dbReference type="PROSITE" id="PS51379"/>
    </source>
</evidence>
<comment type="caution">
    <text evidence="5">The sequence shown here is derived from an EMBL/GenBank/DDBJ whole genome shotgun (WGS) entry which is preliminary data.</text>
</comment>
<dbReference type="GO" id="GO:0046872">
    <property type="term" value="F:metal ion binding"/>
    <property type="evidence" value="ECO:0007669"/>
    <property type="project" value="UniProtKB-KW"/>
</dbReference>
<dbReference type="PROSITE" id="PS00198">
    <property type="entry name" value="4FE4S_FER_1"/>
    <property type="match status" value="1"/>
</dbReference>
<evidence type="ECO:0000313" key="6">
    <source>
        <dbReference type="Proteomes" id="UP000284751"/>
    </source>
</evidence>
<dbReference type="PANTHER" id="PTHR42827:SF1">
    <property type="entry name" value="IRON-SULFUR CLUSTER-BINDING PROTEIN"/>
    <property type="match status" value="1"/>
</dbReference>
<evidence type="ECO:0000256" key="3">
    <source>
        <dbReference type="ARBA" id="ARBA00023014"/>
    </source>
</evidence>
<dbReference type="Gene3D" id="3.30.70.20">
    <property type="match status" value="1"/>
</dbReference>
<dbReference type="PANTHER" id="PTHR42827">
    <property type="entry name" value="IRON-SULFUR CLUSTER-BINDING PROTEIN-RELATED"/>
    <property type="match status" value="1"/>
</dbReference>
<dbReference type="AlphaFoldDB" id="A0A412AYB0"/>
<dbReference type="InterPro" id="IPR017896">
    <property type="entry name" value="4Fe4S_Fe-S-bd"/>
</dbReference>
<keyword evidence="2" id="KW-0408">Iron</keyword>
<dbReference type="PROSITE" id="PS51379">
    <property type="entry name" value="4FE4S_FER_2"/>
    <property type="match status" value="1"/>
</dbReference>
<dbReference type="Proteomes" id="UP000284751">
    <property type="component" value="Unassembled WGS sequence"/>
</dbReference>
<sequence length="286" mass="31346">MRNVMKPQDKFGSSFETAKELPETSWKRKAIQAASAASSQAEAIGKSGSSQGSTLSTPVELREKLGAFLLSLGVSDVGFSKPEAEGLEKTPYAVTLVVRLSNAIVDEIEGEPTLTYFSHYRAVNAFLDQCLLKAGLFLDRAGYQYITVAASQSMNQKGWNYQGRFSHKQAACAAGLGVIGKSSLFLHHRFGPRVRLATLFTDCPFPVENALPASLCGSCRKCVDSCPSGAILGPEWVPGMPRKLLFDPEKCSQHMKRQYQHIGRGAVCGICMRVCPRYERSVIRWE</sequence>
<dbReference type="EMBL" id="QRTC01000015">
    <property type="protein sequence ID" value="RGQ41831.1"/>
    <property type="molecule type" value="Genomic_DNA"/>
</dbReference>
<protein>
    <submittedName>
        <fullName evidence="5">Epoxyqueuosine reductase</fullName>
    </submittedName>
</protein>